<dbReference type="EMBL" id="CADCVN010000676">
    <property type="protein sequence ID" value="CAA9496814.1"/>
    <property type="molecule type" value="Genomic_DNA"/>
</dbReference>
<evidence type="ECO:0000256" key="1">
    <source>
        <dbReference type="ARBA" id="ARBA00006096"/>
    </source>
</evidence>
<dbReference type="GO" id="GO:0000270">
    <property type="term" value="P:peptidoglycan metabolic process"/>
    <property type="evidence" value="ECO:0007669"/>
    <property type="project" value="TreeGrafter"/>
</dbReference>
<evidence type="ECO:0000256" key="2">
    <source>
        <dbReference type="ARBA" id="ARBA00022801"/>
    </source>
</evidence>
<keyword evidence="2 3" id="KW-0378">Hydrolase</keyword>
<dbReference type="Gene3D" id="3.40.710.10">
    <property type="entry name" value="DD-peptidase/beta-lactamase superfamily"/>
    <property type="match status" value="1"/>
</dbReference>
<name>A0A6J4SIJ5_9BACT</name>
<dbReference type="NCBIfam" id="TIGR00666">
    <property type="entry name" value="PBP4"/>
    <property type="match status" value="1"/>
</dbReference>
<protein>
    <submittedName>
        <fullName evidence="3">D-alanyl-D-alanine carboxypeptidase</fullName>
        <ecNumber evidence="3">3.4.16.4</ecNumber>
    </submittedName>
</protein>
<sequence length="458" mass="50465">MKTAVQFICSLLITGFVHAQNISKKLDDAIKNLEADSQMKSAIIGFYVADHSGAVVFEKNSEIGLAVASSQKVITSVASFELLGTGYRYKTELSYDGKIESGSLNGNIYIVGYGDPTLGSWRYDNTKEQVVLNAWIQSMKQMGIRRLNGSIIGYDKNWESQTVPGGWTWDDIGNYYGAGVSALNWRENQYDLKLKSGNKEGDKVTIVAAVPEVFEVNLTNELTAGRVGSGDNAYIYLPPYATTGFVRGTIPPGQSSFTISGSFPNPAFQLSKTFIDELRKQGIGVNYDIANSKKQMPENLVTLLTLNSPSLDSINYWFLKKSINLYGEALVKTLGYEKMKQGTAKAGLSIIKNFWKNNGIEPTSINMTDGSGLSPENRVTPKALAKVMQYARSRPWFSSFNNALPEINGIRMKTGSMSGVRSFTGYAGHYTFAIVVNNFNGSASEMVRKMYRVLDFLK</sequence>
<dbReference type="Gene3D" id="3.50.80.20">
    <property type="entry name" value="D-Ala-D-Ala carboxypeptidase C, peptidase S13"/>
    <property type="match status" value="1"/>
</dbReference>
<dbReference type="EC" id="3.4.16.4" evidence="3"/>
<dbReference type="SUPFAM" id="SSF56601">
    <property type="entry name" value="beta-lactamase/transpeptidase-like"/>
    <property type="match status" value="1"/>
</dbReference>
<dbReference type="GO" id="GO:0006508">
    <property type="term" value="P:proteolysis"/>
    <property type="evidence" value="ECO:0007669"/>
    <property type="project" value="InterPro"/>
</dbReference>
<dbReference type="PRINTS" id="PR00922">
    <property type="entry name" value="DADACBPTASE3"/>
</dbReference>
<dbReference type="InterPro" id="IPR012338">
    <property type="entry name" value="Beta-lactam/transpept-like"/>
</dbReference>
<dbReference type="GO" id="GO:0009002">
    <property type="term" value="F:serine-type D-Ala-D-Ala carboxypeptidase activity"/>
    <property type="evidence" value="ECO:0007669"/>
    <property type="project" value="UniProtKB-EC"/>
</dbReference>
<organism evidence="3">
    <name type="scientific">uncultured Segetibacter sp</name>
    <dbReference type="NCBI Taxonomy" id="481133"/>
    <lineage>
        <taxon>Bacteria</taxon>
        <taxon>Pseudomonadati</taxon>
        <taxon>Bacteroidota</taxon>
        <taxon>Chitinophagia</taxon>
        <taxon>Chitinophagales</taxon>
        <taxon>Chitinophagaceae</taxon>
        <taxon>Segetibacter</taxon>
        <taxon>environmental samples</taxon>
    </lineage>
</organism>
<keyword evidence="3" id="KW-0645">Protease</keyword>
<comment type="similarity">
    <text evidence="1">Belongs to the peptidase S13 family.</text>
</comment>
<reference evidence="3" key="1">
    <citation type="submission" date="2020-02" db="EMBL/GenBank/DDBJ databases">
        <authorList>
            <person name="Meier V. D."/>
        </authorList>
    </citation>
    <scope>NUCLEOTIDE SEQUENCE</scope>
    <source>
        <strain evidence="3">AVDCRST_MAG96</strain>
    </source>
</reference>
<dbReference type="AlphaFoldDB" id="A0A6J4SIJ5"/>
<proteinExistence type="inferred from homology"/>
<gene>
    <name evidence="3" type="ORF">AVDCRST_MAG96-1768</name>
</gene>
<dbReference type="PANTHER" id="PTHR30023">
    <property type="entry name" value="D-ALANYL-D-ALANINE CARBOXYPEPTIDASE"/>
    <property type="match status" value="1"/>
</dbReference>
<keyword evidence="3" id="KW-0121">Carboxypeptidase</keyword>
<dbReference type="InterPro" id="IPR000667">
    <property type="entry name" value="Peptidase_S13"/>
</dbReference>
<evidence type="ECO:0000313" key="3">
    <source>
        <dbReference type="EMBL" id="CAA9496814.1"/>
    </source>
</evidence>
<accession>A0A6J4SIJ5</accession>
<dbReference type="PANTHER" id="PTHR30023:SF0">
    <property type="entry name" value="PENICILLIN-SENSITIVE CARBOXYPEPTIDASE A"/>
    <property type="match status" value="1"/>
</dbReference>
<dbReference type="Pfam" id="PF02113">
    <property type="entry name" value="Peptidase_S13"/>
    <property type="match status" value="1"/>
</dbReference>